<keyword evidence="2" id="KW-1185">Reference proteome</keyword>
<comment type="caution">
    <text evidence="1">The sequence shown here is derived from an EMBL/GenBank/DDBJ whole genome shotgun (WGS) entry which is preliminary data.</text>
</comment>
<reference evidence="1 2" key="1">
    <citation type="journal article" date="2020" name="bioRxiv">
        <title>Whole genome comparisons of ergot fungi reveals the divergence and evolution of species within the genus Claviceps are the result of varying mechanisms driving genome evolution and host range expansion.</title>
        <authorList>
            <person name="Wyka S.A."/>
            <person name="Mondo S.J."/>
            <person name="Liu M."/>
            <person name="Dettman J."/>
            <person name="Nalam V."/>
            <person name="Broders K.D."/>
        </authorList>
    </citation>
    <scope>NUCLEOTIDE SEQUENCE [LARGE SCALE GENOMIC DNA]</scope>
    <source>
        <strain evidence="1 2">Clav52</strain>
    </source>
</reference>
<dbReference type="Proteomes" id="UP000707071">
    <property type="component" value="Unassembled WGS sequence"/>
</dbReference>
<dbReference type="EMBL" id="SRRH01000986">
    <property type="protein sequence ID" value="KAG6284092.1"/>
    <property type="molecule type" value="Genomic_DNA"/>
</dbReference>
<proteinExistence type="predicted"/>
<protein>
    <submittedName>
        <fullName evidence="1">Uncharacterized protein</fullName>
    </submittedName>
</protein>
<evidence type="ECO:0000313" key="1">
    <source>
        <dbReference type="EMBL" id="KAG6284092.1"/>
    </source>
</evidence>
<organism evidence="1 2">
    <name type="scientific">Claviceps aff. purpurea</name>
    <dbReference type="NCBI Taxonomy" id="1967640"/>
    <lineage>
        <taxon>Eukaryota</taxon>
        <taxon>Fungi</taxon>
        <taxon>Dikarya</taxon>
        <taxon>Ascomycota</taxon>
        <taxon>Pezizomycotina</taxon>
        <taxon>Sordariomycetes</taxon>
        <taxon>Hypocreomycetidae</taxon>
        <taxon>Hypocreales</taxon>
        <taxon>Clavicipitaceae</taxon>
        <taxon>Claviceps</taxon>
    </lineage>
</organism>
<sequence length="62" mass="6800">MAYAIRGPADYMNFASPVLDPYGGLDDEIREDAGARPHSLRNRHQLTLQCIKLKAMGQAAAI</sequence>
<dbReference type="AlphaFoldDB" id="A0A9P7U2I0"/>
<evidence type="ECO:0000313" key="2">
    <source>
        <dbReference type="Proteomes" id="UP000707071"/>
    </source>
</evidence>
<name>A0A9P7U2I0_9HYPO</name>
<gene>
    <name evidence="1" type="ORF">E4U09_008288</name>
</gene>
<accession>A0A9P7U2I0</accession>